<dbReference type="OrthoDB" id="10053709at2759"/>
<dbReference type="GeneTree" id="ENSGT00940000164203"/>
<comment type="similarity">
    <text evidence="2">Belongs to the secreted frizzled-related protein (sFRP) family.</text>
</comment>
<feature type="chain" id="PRO_5017375137" description="FZ domain-containing protein" evidence="10">
    <location>
        <begin position="21"/>
        <end position="370"/>
    </location>
</feature>
<dbReference type="CDD" id="cd03580">
    <property type="entry name" value="NTR_Sfrp1_like"/>
    <property type="match status" value="1"/>
</dbReference>
<dbReference type="Ensembl" id="ENSOMET00000019257.1">
    <property type="protein sequence ID" value="ENSOMEP00000029635.1"/>
    <property type="gene ID" value="ENSOMEG00000013379.1"/>
</dbReference>
<dbReference type="STRING" id="30732.ENSOMEP00000029635"/>
<dbReference type="Gene3D" id="1.10.2000.10">
    <property type="entry name" value="Frizzled cysteine-rich domain"/>
    <property type="match status" value="1"/>
</dbReference>
<keyword evidence="14" id="KW-1185">Reference proteome</keyword>
<dbReference type="InterPro" id="IPR020067">
    <property type="entry name" value="Frizzled_dom"/>
</dbReference>
<evidence type="ECO:0000313" key="13">
    <source>
        <dbReference type="Ensembl" id="ENSOMEP00000029635.1"/>
    </source>
</evidence>
<evidence type="ECO:0000259" key="11">
    <source>
        <dbReference type="PROSITE" id="PS50038"/>
    </source>
</evidence>
<evidence type="ECO:0000256" key="2">
    <source>
        <dbReference type="ARBA" id="ARBA00010054"/>
    </source>
</evidence>
<evidence type="ECO:0000256" key="4">
    <source>
        <dbReference type="ARBA" id="ARBA00022525"/>
    </source>
</evidence>
<feature type="domain" description="FZ" evidence="11">
    <location>
        <begin position="106"/>
        <end position="223"/>
    </location>
</feature>
<evidence type="ECO:0000313" key="14">
    <source>
        <dbReference type="Proteomes" id="UP000261560"/>
    </source>
</evidence>
<comment type="caution">
    <text evidence="9">Lacks conserved residue(s) required for the propagation of feature annotation.</text>
</comment>
<proteinExistence type="inferred from homology"/>
<keyword evidence="7" id="KW-0221">Differentiation</keyword>
<organism evidence="13 14">
    <name type="scientific">Oryzias melastigma</name>
    <name type="common">Marine medaka</name>
    <dbReference type="NCBI Taxonomy" id="30732"/>
    <lineage>
        <taxon>Eukaryota</taxon>
        <taxon>Metazoa</taxon>
        <taxon>Chordata</taxon>
        <taxon>Craniata</taxon>
        <taxon>Vertebrata</taxon>
        <taxon>Euteleostomi</taxon>
        <taxon>Actinopterygii</taxon>
        <taxon>Neopterygii</taxon>
        <taxon>Teleostei</taxon>
        <taxon>Neoteleostei</taxon>
        <taxon>Acanthomorphata</taxon>
        <taxon>Ovalentaria</taxon>
        <taxon>Atherinomorphae</taxon>
        <taxon>Beloniformes</taxon>
        <taxon>Adrianichthyidae</taxon>
        <taxon>Oryziinae</taxon>
        <taxon>Oryzias</taxon>
    </lineage>
</organism>
<evidence type="ECO:0000259" key="12">
    <source>
        <dbReference type="PROSITE" id="PS50189"/>
    </source>
</evidence>
<dbReference type="PaxDb" id="30732-ENSOMEP00000029635"/>
<evidence type="ECO:0008006" key="15">
    <source>
        <dbReference type="Google" id="ProtNLM"/>
    </source>
</evidence>
<evidence type="ECO:0000256" key="1">
    <source>
        <dbReference type="ARBA" id="ARBA00004613"/>
    </source>
</evidence>
<keyword evidence="8 9" id="KW-1015">Disulfide bond</keyword>
<dbReference type="Gene3D" id="2.40.50.120">
    <property type="match status" value="1"/>
</dbReference>
<dbReference type="FunFam" id="1.10.2000.10:FF:000001">
    <property type="entry name" value="secreted frizzled-related protein 2"/>
    <property type="match status" value="1"/>
</dbReference>
<name>A0A3B3DJR1_ORYME</name>
<dbReference type="AlphaFoldDB" id="A0A3B3DJR1"/>
<dbReference type="SUPFAM" id="SSF50242">
    <property type="entry name" value="TIMP-like"/>
    <property type="match status" value="1"/>
</dbReference>
<evidence type="ECO:0000256" key="10">
    <source>
        <dbReference type="SAM" id="SignalP"/>
    </source>
</evidence>
<dbReference type="OMA" id="WGSPGAW"/>
<dbReference type="GO" id="GO:0005615">
    <property type="term" value="C:extracellular space"/>
    <property type="evidence" value="ECO:0007669"/>
    <property type="project" value="TreeGrafter"/>
</dbReference>
<evidence type="ECO:0000256" key="3">
    <source>
        <dbReference type="ARBA" id="ARBA00022473"/>
    </source>
</evidence>
<evidence type="ECO:0000256" key="6">
    <source>
        <dbReference type="ARBA" id="ARBA00022729"/>
    </source>
</evidence>
<dbReference type="InterPro" id="IPR036790">
    <property type="entry name" value="Frizzled_dom_sf"/>
</dbReference>
<dbReference type="GO" id="GO:0030154">
    <property type="term" value="P:cell differentiation"/>
    <property type="evidence" value="ECO:0007669"/>
    <property type="project" value="UniProtKB-KW"/>
</dbReference>
<keyword evidence="3" id="KW-0217">Developmental protein</keyword>
<dbReference type="Proteomes" id="UP000261560">
    <property type="component" value="Unplaced"/>
</dbReference>
<evidence type="ECO:0000256" key="7">
    <source>
        <dbReference type="ARBA" id="ARBA00022782"/>
    </source>
</evidence>
<reference evidence="13" key="1">
    <citation type="submission" date="2025-08" db="UniProtKB">
        <authorList>
            <consortium name="Ensembl"/>
        </authorList>
    </citation>
    <scope>IDENTIFICATION</scope>
</reference>
<evidence type="ECO:0000256" key="8">
    <source>
        <dbReference type="ARBA" id="ARBA00023157"/>
    </source>
</evidence>
<feature type="disulfide bond" evidence="9">
    <location>
        <begin position="186"/>
        <end position="210"/>
    </location>
</feature>
<dbReference type="SMART" id="SM00063">
    <property type="entry name" value="FRI"/>
    <property type="match status" value="1"/>
</dbReference>
<keyword evidence="6 10" id="KW-0732">Signal</keyword>
<dbReference type="PROSITE" id="PS50189">
    <property type="entry name" value="NTR"/>
    <property type="match status" value="1"/>
</dbReference>
<feature type="domain" description="NTR" evidence="12">
    <location>
        <begin position="241"/>
        <end position="368"/>
    </location>
</feature>
<dbReference type="GO" id="GO:0060070">
    <property type="term" value="P:canonical Wnt signaling pathway"/>
    <property type="evidence" value="ECO:0007669"/>
    <property type="project" value="TreeGrafter"/>
</dbReference>
<reference evidence="13" key="2">
    <citation type="submission" date="2025-09" db="UniProtKB">
        <authorList>
            <consortium name="Ensembl"/>
        </authorList>
    </citation>
    <scope>IDENTIFICATION</scope>
</reference>
<evidence type="ECO:0000256" key="9">
    <source>
        <dbReference type="PROSITE-ProRule" id="PRU00090"/>
    </source>
</evidence>
<dbReference type="InterPro" id="IPR008993">
    <property type="entry name" value="TIMP-like_OB-fold"/>
</dbReference>
<protein>
    <recommendedName>
        <fullName evidence="15">FZ domain-containing protein</fullName>
    </recommendedName>
</protein>
<evidence type="ECO:0000256" key="5">
    <source>
        <dbReference type="ARBA" id="ARBA00022687"/>
    </source>
</evidence>
<dbReference type="PANTHER" id="PTHR11309">
    <property type="entry name" value="FRIZZLED"/>
    <property type="match status" value="1"/>
</dbReference>
<dbReference type="GO" id="GO:0035567">
    <property type="term" value="P:non-canonical Wnt signaling pathway"/>
    <property type="evidence" value="ECO:0007669"/>
    <property type="project" value="TreeGrafter"/>
</dbReference>
<dbReference type="GeneID" id="112159836"/>
<feature type="disulfide bond" evidence="9">
    <location>
        <begin position="121"/>
        <end position="167"/>
    </location>
</feature>
<dbReference type="PROSITE" id="PS50038">
    <property type="entry name" value="FZ"/>
    <property type="match status" value="1"/>
</dbReference>
<accession>A0A3B3DJR1</accession>
<dbReference type="GO" id="GO:0017147">
    <property type="term" value="F:Wnt-protein binding"/>
    <property type="evidence" value="ECO:0007669"/>
    <property type="project" value="TreeGrafter"/>
</dbReference>
<keyword evidence="5" id="KW-0879">Wnt signaling pathway</keyword>
<comment type="subcellular location">
    <subcellularLocation>
        <location evidence="1">Secreted</location>
    </subcellularLocation>
</comment>
<dbReference type="KEGG" id="oml:112159836"/>
<dbReference type="InterPro" id="IPR001134">
    <property type="entry name" value="Netrin_domain"/>
</dbReference>
<keyword evidence="4" id="KW-0964">Secreted</keyword>
<dbReference type="PANTHER" id="PTHR11309:SF133">
    <property type="entry name" value="SECRETED FRIZZLED-RELATED PROTEIN 5"/>
    <property type="match status" value="1"/>
</dbReference>
<feature type="signal peptide" evidence="10">
    <location>
        <begin position="1"/>
        <end position="20"/>
    </location>
</feature>
<dbReference type="SUPFAM" id="SSF63501">
    <property type="entry name" value="Frizzled cysteine-rich domain"/>
    <property type="match status" value="1"/>
</dbReference>
<dbReference type="InterPro" id="IPR015526">
    <property type="entry name" value="Frizzled/SFRP"/>
</dbReference>
<dbReference type="RefSeq" id="XP_024149912.2">
    <property type="nucleotide sequence ID" value="XM_024294144.2"/>
</dbReference>
<dbReference type="Pfam" id="PF01392">
    <property type="entry name" value="Fz"/>
    <property type="match status" value="1"/>
</dbReference>
<sequence>MLRPSACLVFLLWLAGPSASSNPDFTLFKSRLQGRLKTEARTQSALKDKDGDRISTLRSSPVEIGDAPASKTASIGEDGAAWTELGTTAKFRSTLSIRDGGLWESRTPSRCVPIPSDMALCQNIGYDTMRMPNLLGHESLAEAVQQSTSWLPLLARECHPDARSFLCSLFAPICLDRFISPCRSLCESVRDSCAPIMSCYGYPWPEILRCDQYPAEHLVCISSITNATVNTDGQRVPQASCRDCELEKPSSPKEILESFCKSDFVVKLRLIRLKHSPVSLSQFSLTTKLDVMKQGPLGGGQIRSRIELWLERDATCVRNMTRQHPRGGTFLVTGTVQGERLVVNKAYAWHRQDRNLMAAARKWKHHSCRN</sequence>